<dbReference type="PROSITE" id="PS50887">
    <property type="entry name" value="GGDEF"/>
    <property type="match status" value="1"/>
</dbReference>
<dbReference type="Pfam" id="PF00990">
    <property type="entry name" value="GGDEF"/>
    <property type="match status" value="1"/>
</dbReference>
<dbReference type="GO" id="GO:0071732">
    <property type="term" value="P:cellular response to nitric oxide"/>
    <property type="evidence" value="ECO:0007669"/>
    <property type="project" value="UniProtKB-ARBA"/>
</dbReference>
<dbReference type="OrthoDB" id="9759607at2"/>
<organism evidence="6">
    <name type="scientific">Granulicella tundricola (strain ATCC BAA-1859 / DSM 23138 / MP5ACTX9)</name>
    <dbReference type="NCBI Taxonomy" id="1198114"/>
    <lineage>
        <taxon>Bacteria</taxon>
        <taxon>Pseudomonadati</taxon>
        <taxon>Acidobacteriota</taxon>
        <taxon>Terriglobia</taxon>
        <taxon>Terriglobales</taxon>
        <taxon>Acidobacteriaceae</taxon>
        <taxon>Granulicella</taxon>
    </lineage>
</organism>
<dbReference type="SUPFAM" id="SSF141868">
    <property type="entry name" value="EAL domain-like"/>
    <property type="match status" value="1"/>
</dbReference>
<keyword evidence="2" id="KW-0812">Transmembrane</keyword>
<proteinExistence type="predicted"/>
<dbReference type="GO" id="GO:0071111">
    <property type="term" value="F:cyclic-guanylate-specific phosphodiesterase activity"/>
    <property type="evidence" value="ECO:0007669"/>
    <property type="project" value="UniProtKB-EC"/>
</dbReference>
<dbReference type="Gene3D" id="3.20.20.450">
    <property type="entry name" value="EAL domain"/>
    <property type="match status" value="1"/>
</dbReference>
<dbReference type="Proteomes" id="UP000000343">
    <property type="component" value="Chromosome"/>
</dbReference>
<name>E8X473_GRATM</name>
<feature type="domain" description="EAL" evidence="3">
    <location>
        <begin position="392"/>
        <end position="645"/>
    </location>
</feature>
<feature type="transmembrane region" description="Helical" evidence="2">
    <location>
        <begin position="129"/>
        <end position="151"/>
    </location>
</feature>
<keyword evidence="2" id="KW-0472">Membrane</keyword>
<dbReference type="Pfam" id="PF00563">
    <property type="entry name" value="EAL"/>
    <property type="match status" value="1"/>
</dbReference>
<dbReference type="HOGENOM" id="CLU_000445_70_49_0"/>
<evidence type="ECO:0000313" key="5">
    <source>
        <dbReference type="EMBL" id="ADW67133.1"/>
    </source>
</evidence>
<dbReference type="InterPro" id="IPR035919">
    <property type="entry name" value="EAL_sf"/>
</dbReference>
<reference evidence="6" key="1">
    <citation type="submission" date="2011-01" db="EMBL/GenBank/DDBJ databases">
        <title>Complete sequence of chromosome of Acidobacterium sp. MP5ACTX9.</title>
        <authorList>
            <consortium name="US DOE Joint Genome Institute"/>
            <person name="Lucas S."/>
            <person name="Copeland A."/>
            <person name="Lapidus A."/>
            <person name="Cheng J.-F."/>
            <person name="Goodwin L."/>
            <person name="Pitluck S."/>
            <person name="Teshima H."/>
            <person name="Detter J.C."/>
            <person name="Han C."/>
            <person name="Tapia R."/>
            <person name="Land M."/>
            <person name="Hauser L."/>
            <person name="Kyrpides N."/>
            <person name="Ivanova N."/>
            <person name="Ovchinnikova G."/>
            <person name="Pagani I."/>
            <person name="Rawat S.R."/>
            <person name="Mannisto M."/>
            <person name="Haggblom M.M."/>
            <person name="Woyke T."/>
        </authorList>
    </citation>
    <scope>NUCLEOTIDE SEQUENCE [LARGE SCALE GENOMIC DNA]</scope>
    <source>
        <strain evidence="6">MP5ACTX9</strain>
    </source>
</reference>
<dbReference type="Gene3D" id="3.30.70.270">
    <property type="match status" value="1"/>
</dbReference>
<evidence type="ECO:0000256" key="2">
    <source>
        <dbReference type="SAM" id="Phobius"/>
    </source>
</evidence>
<dbReference type="PaxDb" id="1198114-AciX9_0042"/>
<dbReference type="InterPro" id="IPR001633">
    <property type="entry name" value="EAL_dom"/>
</dbReference>
<dbReference type="InterPro" id="IPR043128">
    <property type="entry name" value="Rev_trsase/Diguanyl_cyclase"/>
</dbReference>
<keyword evidence="2" id="KW-1133">Transmembrane helix</keyword>
<feature type="transmembrane region" description="Helical" evidence="2">
    <location>
        <begin position="69"/>
        <end position="91"/>
    </location>
</feature>
<dbReference type="FunFam" id="3.30.70.270:FF:000001">
    <property type="entry name" value="Diguanylate cyclase domain protein"/>
    <property type="match status" value="1"/>
</dbReference>
<dbReference type="InterPro" id="IPR052155">
    <property type="entry name" value="Biofilm_reg_signaling"/>
</dbReference>
<comment type="catalytic activity">
    <reaction evidence="1">
        <text>3',3'-c-di-GMP + H2O = 5'-phosphoguanylyl(3'-&gt;5')guanosine + H(+)</text>
        <dbReference type="Rhea" id="RHEA:24902"/>
        <dbReference type="ChEBI" id="CHEBI:15377"/>
        <dbReference type="ChEBI" id="CHEBI:15378"/>
        <dbReference type="ChEBI" id="CHEBI:58754"/>
        <dbReference type="ChEBI" id="CHEBI:58805"/>
        <dbReference type="EC" id="3.1.4.52"/>
    </reaction>
    <physiologicalReaction direction="left-to-right" evidence="1">
        <dbReference type="Rhea" id="RHEA:24903"/>
    </physiologicalReaction>
</comment>
<protein>
    <submittedName>
        <fullName evidence="5">Diguanylate cyclase/phosphodiesterase</fullName>
    </submittedName>
</protein>
<feature type="transmembrane region" description="Helical" evidence="2">
    <location>
        <begin position="38"/>
        <end position="57"/>
    </location>
</feature>
<accession>E8X473</accession>
<dbReference type="eggNOG" id="COG5001">
    <property type="taxonomic scope" value="Bacteria"/>
</dbReference>
<evidence type="ECO:0000313" key="6">
    <source>
        <dbReference type="Proteomes" id="UP000000343"/>
    </source>
</evidence>
<gene>
    <name evidence="5" type="ordered locus">AciX9_0042</name>
</gene>
<dbReference type="SMART" id="SM00267">
    <property type="entry name" value="GGDEF"/>
    <property type="match status" value="1"/>
</dbReference>
<dbReference type="NCBIfam" id="TIGR00254">
    <property type="entry name" value="GGDEF"/>
    <property type="match status" value="1"/>
</dbReference>
<evidence type="ECO:0000259" key="4">
    <source>
        <dbReference type="PROSITE" id="PS50887"/>
    </source>
</evidence>
<dbReference type="CDD" id="cd01948">
    <property type="entry name" value="EAL"/>
    <property type="match status" value="1"/>
</dbReference>
<dbReference type="InterPro" id="IPR029787">
    <property type="entry name" value="Nucleotide_cyclase"/>
</dbReference>
<keyword evidence="6" id="KW-1185">Reference proteome</keyword>
<dbReference type="PROSITE" id="PS50883">
    <property type="entry name" value="EAL"/>
    <property type="match status" value="1"/>
</dbReference>
<dbReference type="SMART" id="SM00052">
    <property type="entry name" value="EAL"/>
    <property type="match status" value="1"/>
</dbReference>
<dbReference type="FunFam" id="3.20.20.450:FF:000001">
    <property type="entry name" value="Cyclic di-GMP phosphodiesterase yahA"/>
    <property type="match status" value="1"/>
</dbReference>
<feature type="domain" description="GGDEF" evidence="4">
    <location>
        <begin position="250"/>
        <end position="383"/>
    </location>
</feature>
<dbReference type="AlphaFoldDB" id="E8X473"/>
<dbReference type="KEGG" id="acm:AciX9_0042"/>
<dbReference type="PANTHER" id="PTHR44757">
    <property type="entry name" value="DIGUANYLATE CYCLASE DGCP"/>
    <property type="match status" value="1"/>
</dbReference>
<sequence length="668" mass="74301">MNPSILSSERVTSVNVAKEAERLFRSEHRLVCTRTDRLFAILMSLQWPAAVAAALLISSRTWVGGTSSVHPHLIAAVYLGGLITVPPVLLAFFRPGERYTRHIIAACQMLMSGLLIHVSGGRIETHFHVFGSLAFLAFYLDWEVLATATLVTLVDHLAMGYYLPASIFGTATASHWRLLEHVLWVVFFDIFLITSCVQGLKWLHAVARREADQELLLYQAYHDALTGLGNRLQIQKLMGELLMPGSKEPRPFALMAIDLDRFKEVNDTLGHQVGDELLRQVSQRLMAQIRKNDTLVRMGGDEFALVLDGCTSARVAESIAGRMVESLNKPFSLGDHTARIGASIGICLHLDEGQDATDLFHHADLALYKVKNSGRNSFMVFDENMRAETLHQMSMEHRLRSAVLENQMHLHYQPIVSTEGRLLGFEALLRWNDAVHGDVSPVDFIPLAEKTGLIIPLGAWVLQQACSQAAQWHRTGNKLMKMSVNVSSIQLAHKDFVTTVLTALKETGLPAELLDLELTESALIQQHDSSYESLHLLRRFGVKLSIDDFGTGYSSLSYLRDLPVHTLKIDRAFVKDIEISPESRTLVEGMIDMAHTLHLRVVAEGVENRKQMEILVEAGCDEIQGFHISKAVPADDARRFINVSHGEPEIKAMAGAAKVRGLAEVLAR</sequence>
<evidence type="ECO:0000259" key="3">
    <source>
        <dbReference type="PROSITE" id="PS50883"/>
    </source>
</evidence>
<dbReference type="InterPro" id="IPR000160">
    <property type="entry name" value="GGDEF_dom"/>
</dbReference>
<dbReference type="STRING" id="1198114.AciX9_0042"/>
<dbReference type="EMBL" id="CP002480">
    <property type="protein sequence ID" value="ADW67133.1"/>
    <property type="molecule type" value="Genomic_DNA"/>
</dbReference>
<dbReference type="CDD" id="cd01949">
    <property type="entry name" value="GGDEF"/>
    <property type="match status" value="1"/>
</dbReference>
<evidence type="ECO:0000256" key="1">
    <source>
        <dbReference type="ARBA" id="ARBA00051114"/>
    </source>
</evidence>
<dbReference type="PANTHER" id="PTHR44757:SF2">
    <property type="entry name" value="BIOFILM ARCHITECTURE MAINTENANCE PROTEIN MBAA"/>
    <property type="match status" value="1"/>
</dbReference>
<dbReference type="SUPFAM" id="SSF55073">
    <property type="entry name" value="Nucleotide cyclase"/>
    <property type="match status" value="1"/>
</dbReference>